<dbReference type="Proteomes" id="UP000605427">
    <property type="component" value="Unassembled WGS sequence"/>
</dbReference>
<dbReference type="EMBL" id="BMDD01000001">
    <property type="protein sequence ID" value="GGH67890.1"/>
    <property type="molecule type" value="Genomic_DNA"/>
</dbReference>
<name>A0ABQ1ZIC1_9BACL</name>
<evidence type="ECO:0000313" key="3">
    <source>
        <dbReference type="EMBL" id="GGH67890.1"/>
    </source>
</evidence>
<accession>A0ABQ1ZIC1</accession>
<keyword evidence="1" id="KW-0732">Signal</keyword>
<feature type="chain" id="PRO_5047518407" description="SLH domain-containing protein" evidence="1">
    <location>
        <begin position="30"/>
        <end position="420"/>
    </location>
</feature>
<sequence length="420" mass="46746">MGKKIAKWAGVALATVLTANVLGSGSAGAEGGSANPFRDIQSDHWAAGGINKGVAKGYVAGYTNGTFKPDVNVTRAEFVKMVVSALNLQIESQSDKWYTPYVAAAGEQGLYKTDDFANTETNWNKTLTREEMARIASRAIGQKENEKEHPWMYIPEGKWMYTATKNGLMTGVGRGEIAPDRATTRAQAVVVIERILAANAGEQLPVDKYAVSSAEVYWHGTNIFTVMPEVFYAPEKWIGSNGKNESADFWNEKKMTVKSRDGLYEGKLDMLIAIDLADPNDPNLKLLPPIKELKWDNNVGNQNMNDLPVSKQMNSYILYYKTRTISNKRPEVYSTHFPPHFEISGFNSPNRDDFYKKGILNTITRVYHKELFDTTAWILPKKGYVRSSSISIGVRTPTGGNYGYLVSDVLEFRYPQSTGE</sequence>
<gene>
    <name evidence="3" type="ORF">GCM10007362_01370</name>
</gene>
<dbReference type="PROSITE" id="PS51272">
    <property type="entry name" value="SLH"/>
    <property type="match status" value="2"/>
</dbReference>
<feature type="domain" description="SLH" evidence="2">
    <location>
        <begin position="33"/>
        <end position="96"/>
    </location>
</feature>
<feature type="signal peptide" evidence="1">
    <location>
        <begin position="1"/>
        <end position="29"/>
    </location>
</feature>
<reference evidence="4" key="1">
    <citation type="journal article" date="2019" name="Int. J. Syst. Evol. Microbiol.">
        <title>The Global Catalogue of Microorganisms (GCM) 10K type strain sequencing project: providing services to taxonomists for standard genome sequencing and annotation.</title>
        <authorList>
            <consortium name="The Broad Institute Genomics Platform"/>
            <consortium name="The Broad Institute Genome Sequencing Center for Infectious Disease"/>
            <person name="Wu L."/>
            <person name="Ma J."/>
        </authorList>
    </citation>
    <scope>NUCLEOTIDE SEQUENCE [LARGE SCALE GENOMIC DNA]</scope>
    <source>
        <strain evidence="4">CCM 8702</strain>
    </source>
</reference>
<evidence type="ECO:0000313" key="4">
    <source>
        <dbReference type="Proteomes" id="UP000605427"/>
    </source>
</evidence>
<keyword evidence="4" id="KW-1185">Reference proteome</keyword>
<evidence type="ECO:0000259" key="2">
    <source>
        <dbReference type="PROSITE" id="PS51272"/>
    </source>
</evidence>
<dbReference type="PANTHER" id="PTHR43308">
    <property type="entry name" value="OUTER MEMBRANE PROTEIN ALPHA-RELATED"/>
    <property type="match status" value="1"/>
</dbReference>
<organism evidence="3 4">
    <name type="scientific">Saccharibacillus endophyticus</name>
    <dbReference type="NCBI Taxonomy" id="2060666"/>
    <lineage>
        <taxon>Bacteria</taxon>
        <taxon>Bacillati</taxon>
        <taxon>Bacillota</taxon>
        <taxon>Bacilli</taxon>
        <taxon>Bacillales</taxon>
        <taxon>Paenibacillaceae</taxon>
        <taxon>Saccharibacillus</taxon>
    </lineage>
</organism>
<feature type="domain" description="SLH" evidence="2">
    <location>
        <begin position="139"/>
        <end position="206"/>
    </location>
</feature>
<dbReference type="InterPro" id="IPR051465">
    <property type="entry name" value="Cell_Envelope_Struct_Comp"/>
</dbReference>
<dbReference type="Pfam" id="PF00395">
    <property type="entry name" value="SLH"/>
    <property type="match status" value="2"/>
</dbReference>
<evidence type="ECO:0000256" key="1">
    <source>
        <dbReference type="SAM" id="SignalP"/>
    </source>
</evidence>
<comment type="caution">
    <text evidence="3">The sequence shown here is derived from an EMBL/GenBank/DDBJ whole genome shotgun (WGS) entry which is preliminary data.</text>
</comment>
<dbReference type="RefSeq" id="WP_172237646.1">
    <property type="nucleotide sequence ID" value="NZ_BMDD01000001.1"/>
</dbReference>
<dbReference type="PANTHER" id="PTHR43308:SF5">
    <property type="entry name" value="S-LAYER PROTEIN _ PEPTIDOGLYCAN ENDO-BETA-N-ACETYLGLUCOSAMINIDASE"/>
    <property type="match status" value="1"/>
</dbReference>
<proteinExistence type="predicted"/>
<protein>
    <recommendedName>
        <fullName evidence="2">SLH domain-containing protein</fullName>
    </recommendedName>
</protein>
<dbReference type="InterPro" id="IPR001119">
    <property type="entry name" value="SLH_dom"/>
</dbReference>